<dbReference type="EMBL" id="QEFB01000013">
    <property type="protein sequence ID" value="PWC06379.1"/>
    <property type="molecule type" value="Genomic_DNA"/>
</dbReference>
<evidence type="ECO:0000313" key="4">
    <source>
        <dbReference type="Proteomes" id="UP000244962"/>
    </source>
</evidence>
<keyword evidence="2" id="KW-0812">Transmembrane</keyword>
<dbReference type="RefSeq" id="WP_108963372.1">
    <property type="nucleotide sequence ID" value="NZ_QEFB01000013.1"/>
</dbReference>
<dbReference type="AlphaFoldDB" id="A0A2U1TBW4"/>
<comment type="caution">
    <text evidence="3">The sequence shown here is derived from an EMBL/GenBank/DDBJ whole genome shotgun (WGS) entry which is preliminary data.</text>
</comment>
<feature type="transmembrane region" description="Helical" evidence="2">
    <location>
        <begin position="21"/>
        <end position="39"/>
    </location>
</feature>
<dbReference type="Proteomes" id="UP000244962">
    <property type="component" value="Unassembled WGS sequence"/>
</dbReference>
<evidence type="ECO:0000256" key="2">
    <source>
        <dbReference type="SAM" id="Phobius"/>
    </source>
</evidence>
<organism evidence="3 4">
    <name type="scientific">Mycetocola zhujimingii</name>
    <dbReference type="NCBI Taxonomy" id="2079792"/>
    <lineage>
        <taxon>Bacteria</taxon>
        <taxon>Bacillati</taxon>
        <taxon>Actinomycetota</taxon>
        <taxon>Actinomycetes</taxon>
        <taxon>Micrococcales</taxon>
        <taxon>Microbacteriaceae</taxon>
        <taxon>Mycetocola</taxon>
    </lineage>
</organism>
<evidence type="ECO:0000313" key="3">
    <source>
        <dbReference type="EMBL" id="PWC06379.1"/>
    </source>
</evidence>
<protein>
    <submittedName>
        <fullName evidence="3">Uncharacterized protein</fullName>
    </submittedName>
</protein>
<keyword evidence="4" id="KW-1185">Reference proteome</keyword>
<feature type="compositionally biased region" description="Pro residues" evidence="1">
    <location>
        <begin position="261"/>
        <end position="274"/>
    </location>
</feature>
<proteinExistence type="predicted"/>
<keyword evidence="2" id="KW-1133">Transmembrane helix</keyword>
<gene>
    <name evidence="3" type="ORF">DF223_12310</name>
</gene>
<feature type="compositionally biased region" description="Low complexity" evidence="1">
    <location>
        <begin position="275"/>
        <end position="299"/>
    </location>
</feature>
<reference evidence="4" key="1">
    <citation type="submission" date="2018-04" db="EMBL/GenBank/DDBJ databases">
        <authorList>
            <person name="Liu S."/>
            <person name="Wang Z."/>
            <person name="Li J."/>
        </authorList>
    </citation>
    <scope>NUCLEOTIDE SEQUENCE [LARGE SCALE GENOMIC DNA]</scope>
    <source>
        <strain evidence="4">622</strain>
    </source>
</reference>
<feature type="region of interest" description="Disordered" evidence="1">
    <location>
        <begin position="252"/>
        <end position="299"/>
    </location>
</feature>
<sequence>MSLSDITVSKPASKRISSFSVGVWLVGTIALLIGSLSAFDNVGIGDDGFGVLDADRPWEQEEPAILTADGDVYSGTGSGLISIPLEEHDGQPYLVNLVDGENVDLYRTRPEDLGRPADDRGYPDNIAYMYEPGSDTYVIPPDADLELWVRAEGDWSFTMARAEVHEMTTGYSSGSGNGLLLYRGDAVSALFTHSGDGTFFVTIQTADGESEQPIIDSGDVDQRVSWDPTDSVFITIESDIDRGVWSVDIDELADAPREPSPDPISPTRPAPTDPTDPAAFGSDATSPPTTSARSTRGTP</sequence>
<name>A0A2U1TBW4_9MICO</name>
<evidence type="ECO:0000256" key="1">
    <source>
        <dbReference type="SAM" id="MobiDB-lite"/>
    </source>
</evidence>
<accession>A0A2U1TBW4</accession>
<keyword evidence="2" id="KW-0472">Membrane</keyword>